<evidence type="ECO:0000313" key="1">
    <source>
        <dbReference type="EMBL" id="MDA4848831.1"/>
    </source>
</evidence>
<evidence type="ECO:0000313" key="2">
    <source>
        <dbReference type="Proteomes" id="UP001148313"/>
    </source>
</evidence>
<reference evidence="1" key="1">
    <citation type="submission" date="2022-11" db="EMBL/GenBank/DDBJ databases">
        <title>Hoeflea poritis sp. nov., isolated from scleractinian coral Porites lutea.</title>
        <authorList>
            <person name="Zhang G."/>
            <person name="Wei Q."/>
            <person name="Cai L."/>
        </authorList>
    </citation>
    <scope>NUCLEOTIDE SEQUENCE</scope>
    <source>
        <strain evidence="1">E7-10</strain>
    </source>
</reference>
<accession>A0ABT4VVV6</accession>
<dbReference type="RefSeq" id="WP_271092711.1">
    <property type="nucleotide sequence ID" value="NZ_JAPJZH010000035.1"/>
</dbReference>
<sequence length="172" mass="19548">MMVVFKTGREKSHFEPDREYVVYAIYLREKNALMIQSADFESSPSLVDLDRVSVVDGRLSRYWVCGGPHIRVDGSVIADAVLSFPEWSDNTMFFNDLVESRGEAGVIWRSYRERMDLEFAPPSLTAKSIPLGDDWVQCQNCSDAWQINLGDEVVICAHCGTKQRNPYTAQTE</sequence>
<gene>
    <name evidence="1" type="ORF">OOZ53_26000</name>
</gene>
<protein>
    <submittedName>
        <fullName evidence="1">Uncharacterized protein</fullName>
    </submittedName>
</protein>
<dbReference type="Proteomes" id="UP001148313">
    <property type="component" value="Unassembled WGS sequence"/>
</dbReference>
<dbReference type="EMBL" id="JAPJZH010000035">
    <property type="protein sequence ID" value="MDA4848831.1"/>
    <property type="molecule type" value="Genomic_DNA"/>
</dbReference>
<organism evidence="1 2">
    <name type="scientific">Hoeflea poritis</name>
    <dbReference type="NCBI Taxonomy" id="2993659"/>
    <lineage>
        <taxon>Bacteria</taxon>
        <taxon>Pseudomonadati</taxon>
        <taxon>Pseudomonadota</taxon>
        <taxon>Alphaproteobacteria</taxon>
        <taxon>Hyphomicrobiales</taxon>
        <taxon>Rhizobiaceae</taxon>
        <taxon>Hoeflea</taxon>
    </lineage>
</organism>
<proteinExistence type="predicted"/>
<keyword evidence="2" id="KW-1185">Reference proteome</keyword>
<comment type="caution">
    <text evidence="1">The sequence shown here is derived from an EMBL/GenBank/DDBJ whole genome shotgun (WGS) entry which is preliminary data.</text>
</comment>
<name>A0ABT4VVV6_9HYPH</name>